<evidence type="ECO:0000259" key="3">
    <source>
        <dbReference type="PROSITE" id="PS51037"/>
    </source>
</evidence>
<dbReference type="CDD" id="cd16906">
    <property type="entry name" value="YEATS_AF-9_like"/>
    <property type="match status" value="1"/>
</dbReference>
<feature type="domain" description="YEATS" evidence="3">
    <location>
        <begin position="1"/>
        <end position="134"/>
    </location>
</feature>
<accession>A0AAV7KAV2</accession>
<dbReference type="GO" id="GO:0045893">
    <property type="term" value="P:positive regulation of DNA-templated transcription"/>
    <property type="evidence" value="ECO:0007669"/>
    <property type="project" value="TreeGrafter"/>
</dbReference>
<dbReference type="Gene3D" id="1.20.1270.290">
    <property type="match status" value="1"/>
</dbReference>
<keyword evidence="1 2" id="KW-0539">Nucleus</keyword>
<dbReference type="GO" id="GO:0003682">
    <property type="term" value="F:chromatin binding"/>
    <property type="evidence" value="ECO:0007669"/>
    <property type="project" value="TreeGrafter"/>
</dbReference>
<dbReference type="InterPro" id="IPR052790">
    <property type="entry name" value="YEATS_domain"/>
</dbReference>
<keyword evidence="5" id="KW-1185">Reference proteome</keyword>
<dbReference type="PROSITE" id="PS51037">
    <property type="entry name" value="YEATS"/>
    <property type="match status" value="1"/>
</dbReference>
<dbReference type="Pfam" id="PF17793">
    <property type="entry name" value="AHD"/>
    <property type="match status" value="1"/>
</dbReference>
<dbReference type="Pfam" id="PF03366">
    <property type="entry name" value="YEATS"/>
    <property type="match status" value="1"/>
</dbReference>
<dbReference type="InterPro" id="IPR040930">
    <property type="entry name" value="AF-9_AHD"/>
</dbReference>
<evidence type="ECO:0000256" key="2">
    <source>
        <dbReference type="PROSITE-ProRule" id="PRU00376"/>
    </source>
</evidence>
<dbReference type="EMBL" id="JAKMXF010000088">
    <property type="protein sequence ID" value="KAI6658566.1"/>
    <property type="molecule type" value="Genomic_DNA"/>
</dbReference>
<name>A0AAV7KAV2_9METZ</name>
<comment type="caution">
    <text evidence="4">The sequence shown here is derived from an EMBL/GenBank/DDBJ whole genome shotgun (WGS) entry which is preliminary data.</text>
</comment>
<comment type="subcellular location">
    <subcellularLocation>
        <location evidence="2">Nucleus</location>
    </subcellularLocation>
</comment>
<proteinExistence type="predicted"/>
<dbReference type="Proteomes" id="UP001165289">
    <property type="component" value="Unassembled WGS sequence"/>
</dbReference>
<dbReference type="InterPro" id="IPR038704">
    <property type="entry name" value="YEAST_sf"/>
</dbReference>
<dbReference type="PANTHER" id="PTHR47827">
    <property type="entry name" value="AHD DOMAIN-CONTAINING PROTEIN"/>
    <property type="match status" value="1"/>
</dbReference>
<sequence>MAVQVKLVLGHTANWRKKPTPDGFTHDWTVLVRGEDNAEIKHFVEKVVFHLHESFSKSKRGVKDPPYQVKESGYGSFNMRIEVFFRNKDDLKSQLFEYDLLLPNAQDPPINQLRSETLTFQTPNEEFKSRLIKGGGILLSETKPKPEKEKRTDKIEEKPIKRAKLDNVEKPHKKRTSQLDEVEKMDVTNNWDTTTLKNLHRQLNNIADTNKLQQIVNVVESTGHYTLTKTTFDFDLCKLDPSCLNKLFGLVEDN</sequence>
<organism evidence="4 5">
    <name type="scientific">Oopsacas minuta</name>
    <dbReference type="NCBI Taxonomy" id="111878"/>
    <lineage>
        <taxon>Eukaryota</taxon>
        <taxon>Metazoa</taxon>
        <taxon>Porifera</taxon>
        <taxon>Hexactinellida</taxon>
        <taxon>Hexasterophora</taxon>
        <taxon>Lyssacinosida</taxon>
        <taxon>Leucopsacidae</taxon>
        <taxon>Oopsacas</taxon>
    </lineage>
</organism>
<dbReference type="GO" id="GO:0008023">
    <property type="term" value="C:transcription elongation factor complex"/>
    <property type="evidence" value="ECO:0007669"/>
    <property type="project" value="TreeGrafter"/>
</dbReference>
<evidence type="ECO:0000256" key="1">
    <source>
        <dbReference type="ARBA" id="ARBA00023242"/>
    </source>
</evidence>
<dbReference type="InterPro" id="IPR055129">
    <property type="entry name" value="YEATS_dom"/>
</dbReference>
<protein>
    <submittedName>
        <fullName evidence="4">Protein AF-9-like</fullName>
    </submittedName>
</protein>
<gene>
    <name evidence="4" type="ORF">LOD99_15366</name>
</gene>
<dbReference type="PANTHER" id="PTHR47827:SF3">
    <property type="entry name" value="AF-9 ANC1 HOMOLOGY DOMAIN-CONTAINING PROTEIN"/>
    <property type="match status" value="1"/>
</dbReference>
<dbReference type="AlphaFoldDB" id="A0AAV7KAV2"/>
<dbReference type="Gene3D" id="2.60.40.1970">
    <property type="entry name" value="YEATS domain"/>
    <property type="match status" value="1"/>
</dbReference>
<reference evidence="4 5" key="1">
    <citation type="journal article" date="2023" name="BMC Biol.">
        <title>The compact genome of the sponge Oopsacas minuta (Hexactinellida) is lacking key metazoan core genes.</title>
        <authorList>
            <person name="Santini S."/>
            <person name="Schenkelaars Q."/>
            <person name="Jourda C."/>
            <person name="Duchesne M."/>
            <person name="Belahbib H."/>
            <person name="Rocher C."/>
            <person name="Selva M."/>
            <person name="Riesgo A."/>
            <person name="Vervoort M."/>
            <person name="Leys S.P."/>
            <person name="Kodjabachian L."/>
            <person name="Le Bivic A."/>
            <person name="Borchiellini C."/>
            <person name="Claverie J.M."/>
            <person name="Renard E."/>
        </authorList>
    </citation>
    <scope>NUCLEOTIDE SEQUENCE [LARGE SCALE GENOMIC DNA]</scope>
    <source>
        <strain evidence="4">SPO-2</strain>
    </source>
</reference>
<evidence type="ECO:0000313" key="5">
    <source>
        <dbReference type="Proteomes" id="UP001165289"/>
    </source>
</evidence>
<evidence type="ECO:0000313" key="4">
    <source>
        <dbReference type="EMBL" id="KAI6658566.1"/>
    </source>
</evidence>